<dbReference type="InterPro" id="IPR038765">
    <property type="entry name" value="Papain-like_cys_pep_sf"/>
</dbReference>
<dbReference type="PANTHER" id="PTHR33490:SF6">
    <property type="entry name" value="SLL1049 PROTEIN"/>
    <property type="match status" value="1"/>
</dbReference>
<dbReference type="SMART" id="SM00460">
    <property type="entry name" value="TGc"/>
    <property type="match status" value="1"/>
</dbReference>
<name>A0A2V4MRS9_9RHOB</name>
<dbReference type="OrthoDB" id="9804023at2"/>
<sequence length="269" mass="29433">MRLKISHTTTYCYDVPVHYALQQLRLTPRSDHGQTIETWNAVITGGTKEVSFDDHFGNHVDLVLMDDGADKIEITCEGVVSTVDNAGIIGQHRGYAPLWLYREPTAVTAPDAALRKLARSYSKAGQTGGDWLPELHALSAEILNHVSYETGQTIATTTADEAWAAGHGVCQDHAHIMITTARLMGLPARYVSGYLLMEGVEQQDATHAWCEVHVDGIGWVGFDVSNGISPDERYVRVATGRDYAEAAPIHGLRLGAGTEDLQVRLQVQQ</sequence>
<evidence type="ECO:0000313" key="3">
    <source>
        <dbReference type="Proteomes" id="UP000248012"/>
    </source>
</evidence>
<dbReference type="InterPro" id="IPR013589">
    <property type="entry name" value="Bac_transglu_N"/>
</dbReference>
<dbReference type="Proteomes" id="UP000248012">
    <property type="component" value="Unassembled WGS sequence"/>
</dbReference>
<dbReference type="Pfam" id="PF01841">
    <property type="entry name" value="Transglut_core"/>
    <property type="match status" value="1"/>
</dbReference>
<dbReference type="RefSeq" id="WP_110794994.1">
    <property type="nucleotide sequence ID" value="NZ_KZ826482.1"/>
</dbReference>
<organism evidence="2 3">
    <name type="scientific">Litorivita pollutaquae</name>
    <dbReference type="NCBI Taxonomy" id="2200892"/>
    <lineage>
        <taxon>Bacteria</taxon>
        <taxon>Pseudomonadati</taxon>
        <taxon>Pseudomonadota</taxon>
        <taxon>Alphaproteobacteria</taxon>
        <taxon>Rhodobacterales</taxon>
        <taxon>Paracoccaceae</taxon>
        <taxon>Litorivita</taxon>
    </lineage>
</organism>
<dbReference type="InterPro" id="IPR002931">
    <property type="entry name" value="Transglutaminase-like"/>
</dbReference>
<dbReference type="SUPFAM" id="SSF54001">
    <property type="entry name" value="Cysteine proteinases"/>
    <property type="match status" value="1"/>
</dbReference>
<feature type="domain" description="Transglutaminase-like" evidence="1">
    <location>
        <begin position="162"/>
        <end position="226"/>
    </location>
</feature>
<dbReference type="AlphaFoldDB" id="A0A2V4MRS9"/>
<dbReference type="Gene3D" id="3.10.620.30">
    <property type="match status" value="1"/>
</dbReference>
<reference evidence="2 3" key="1">
    <citation type="submission" date="2018-05" db="EMBL/GenBank/DDBJ databases">
        <title>Oceanovita maritima gen. nov., sp. nov., a marine bacterium in the family Rhodobacteraceae isolated from surface seawater of Lundu port Xiamen, China.</title>
        <authorList>
            <person name="Hetharua B.H."/>
            <person name="Min D."/>
            <person name="Liao H."/>
            <person name="Tian Y."/>
        </authorList>
    </citation>
    <scope>NUCLEOTIDE SEQUENCE [LARGE SCALE GENOMIC DNA]</scope>
    <source>
        <strain evidence="2 3">FSX-11</strain>
    </source>
</reference>
<dbReference type="Pfam" id="PF08379">
    <property type="entry name" value="Bact_transglu_N"/>
    <property type="match status" value="1"/>
</dbReference>
<dbReference type="EMBL" id="QFVT01000003">
    <property type="protein sequence ID" value="PYC48259.1"/>
    <property type="molecule type" value="Genomic_DNA"/>
</dbReference>
<gene>
    <name evidence="2" type="ORF">DI396_04470</name>
</gene>
<proteinExistence type="predicted"/>
<comment type="caution">
    <text evidence="2">The sequence shown here is derived from an EMBL/GenBank/DDBJ whole genome shotgun (WGS) entry which is preliminary data.</text>
</comment>
<keyword evidence="3" id="KW-1185">Reference proteome</keyword>
<protein>
    <submittedName>
        <fullName evidence="2">Transglutaminase</fullName>
    </submittedName>
</protein>
<dbReference type="PANTHER" id="PTHR33490">
    <property type="entry name" value="BLR5614 PROTEIN-RELATED"/>
    <property type="match status" value="1"/>
</dbReference>
<evidence type="ECO:0000313" key="2">
    <source>
        <dbReference type="EMBL" id="PYC48259.1"/>
    </source>
</evidence>
<evidence type="ECO:0000259" key="1">
    <source>
        <dbReference type="SMART" id="SM00460"/>
    </source>
</evidence>
<accession>A0A2V4MRS9</accession>